<protein>
    <submittedName>
        <fullName evidence="2">CRISPR-associated protein Cas5</fullName>
    </submittedName>
</protein>
<dbReference type="Proteomes" id="UP000657177">
    <property type="component" value="Unassembled WGS sequence"/>
</dbReference>
<keyword evidence="3" id="KW-1185">Reference proteome</keyword>
<comment type="caution">
    <text evidence="2">The sequence shown here is derived from an EMBL/GenBank/DDBJ whole genome shotgun (WGS) entry which is preliminary data.</text>
</comment>
<sequence length="235" mass="26352">MYCFNIKAYSETASFRIPETHTFQKTLPLPPLTTIIGLLGAALGLSFAESMEFYHGNQIRVGVIGTSQSTVNDLWKYRKIKSKETISAVLTRELLFGLDLELFVTAENESVLRDIQRAVTDPCYALTAGCSDDLLKIKSVGSIIQTDLTPLFHFSNTVLPGDHGSNYESNIDITKIPLLKELYTPRVYLLPVEFDFTGEGRRVKRREPFTFVDTPVKLIRPLEGLKFGEKSVALL</sequence>
<organism evidence="2 3">
    <name type="scientific">Capillibacterium thermochitinicola</name>
    <dbReference type="NCBI Taxonomy" id="2699427"/>
    <lineage>
        <taxon>Bacteria</taxon>
        <taxon>Bacillati</taxon>
        <taxon>Bacillota</taxon>
        <taxon>Capillibacterium</taxon>
    </lineage>
</organism>
<dbReference type="NCBIfam" id="TIGR02593">
    <property type="entry name" value="CRISPR_cas5"/>
    <property type="match status" value="1"/>
</dbReference>
<dbReference type="GO" id="GO:0043571">
    <property type="term" value="P:maintenance of CRISPR repeat elements"/>
    <property type="evidence" value="ECO:0007669"/>
    <property type="project" value="InterPro"/>
</dbReference>
<evidence type="ECO:0000256" key="1">
    <source>
        <dbReference type="ARBA" id="ARBA00023118"/>
    </source>
</evidence>
<dbReference type="InterPro" id="IPR021124">
    <property type="entry name" value="CRISPR-assoc_prot_Cas5"/>
</dbReference>
<reference evidence="2" key="1">
    <citation type="submission" date="2020-06" db="EMBL/GenBank/DDBJ databases">
        <title>Novel chitinolytic bacterium.</title>
        <authorList>
            <person name="Ungkulpasvich U."/>
            <person name="Kosugi A."/>
            <person name="Uke A."/>
        </authorList>
    </citation>
    <scope>NUCLEOTIDE SEQUENCE</scope>
    <source>
        <strain evidence="2">UUS1-1</strain>
    </source>
</reference>
<dbReference type="Pfam" id="PF09704">
    <property type="entry name" value="Cas_Cas5d"/>
    <property type="match status" value="1"/>
</dbReference>
<evidence type="ECO:0000313" key="2">
    <source>
        <dbReference type="EMBL" id="MBA2133692.1"/>
    </source>
</evidence>
<keyword evidence="1" id="KW-0051">Antiviral defense</keyword>
<dbReference type="Gene3D" id="3.30.70.2660">
    <property type="match status" value="1"/>
</dbReference>
<gene>
    <name evidence="2" type="primary">cas5</name>
    <name evidence="2" type="ORF">G5B42_09100</name>
</gene>
<dbReference type="EMBL" id="JAAKDE010000018">
    <property type="protein sequence ID" value="MBA2133692.1"/>
    <property type="molecule type" value="Genomic_DNA"/>
</dbReference>
<accession>A0A8J6HY63</accession>
<dbReference type="GO" id="GO:0051607">
    <property type="term" value="P:defense response to virus"/>
    <property type="evidence" value="ECO:0007669"/>
    <property type="project" value="UniProtKB-KW"/>
</dbReference>
<proteinExistence type="predicted"/>
<evidence type="ECO:0000313" key="3">
    <source>
        <dbReference type="Proteomes" id="UP000657177"/>
    </source>
</evidence>
<dbReference type="InterPro" id="IPR013422">
    <property type="entry name" value="CRISPR-assoc_prot_Cas5_N"/>
</dbReference>
<dbReference type="RefSeq" id="WP_181340161.1">
    <property type="nucleotide sequence ID" value="NZ_JAAKDE010000018.1"/>
</dbReference>
<name>A0A8J6HY63_9FIRM</name>
<dbReference type="AlphaFoldDB" id="A0A8J6HY63"/>